<dbReference type="RefSeq" id="XP_033680173.1">
    <property type="nucleotide sequence ID" value="XM_033822891.1"/>
</dbReference>
<dbReference type="EMBL" id="ML987201">
    <property type="protein sequence ID" value="KAF2245169.1"/>
    <property type="molecule type" value="Genomic_DNA"/>
</dbReference>
<feature type="non-terminal residue" evidence="1">
    <location>
        <position position="96"/>
    </location>
</feature>
<dbReference type="AlphaFoldDB" id="A0A6A6I4L4"/>
<name>A0A6A6I4L4_9PLEO</name>
<evidence type="ECO:0000313" key="1">
    <source>
        <dbReference type="EMBL" id="KAF2245169.1"/>
    </source>
</evidence>
<keyword evidence="2" id="KW-1185">Reference proteome</keyword>
<dbReference type="Proteomes" id="UP000800094">
    <property type="component" value="Unassembled WGS sequence"/>
</dbReference>
<dbReference type="OrthoDB" id="4161186at2759"/>
<gene>
    <name evidence="1" type="ORF">BU26DRAFT_408147</name>
</gene>
<organism evidence="1 2">
    <name type="scientific">Trematosphaeria pertusa</name>
    <dbReference type="NCBI Taxonomy" id="390896"/>
    <lineage>
        <taxon>Eukaryota</taxon>
        <taxon>Fungi</taxon>
        <taxon>Dikarya</taxon>
        <taxon>Ascomycota</taxon>
        <taxon>Pezizomycotina</taxon>
        <taxon>Dothideomycetes</taxon>
        <taxon>Pleosporomycetidae</taxon>
        <taxon>Pleosporales</taxon>
        <taxon>Massarineae</taxon>
        <taxon>Trematosphaeriaceae</taxon>
        <taxon>Trematosphaeria</taxon>
    </lineage>
</organism>
<sequence length="96" mass="10782">IDCALLLWLERHPAVRIADFVGGFDWPRTFNQSMHGARSMKTKVDIRRRAEGKARLGIWLAVWYGSAARFAPLSFGGARTPMRLPFLPVLLVVCGN</sequence>
<proteinExistence type="predicted"/>
<dbReference type="GeneID" id="54576221"/>
<evidence type="ECO:0000313" key="2">
    <source>
        <dbReference type="Proteomes" id="UP000800094"/>
    </source>
</evidence>
<accession>A0A6A6I4L4</accession>
<reference evidence="1" key="1">
    <citation type="journal article" date="2020" name="Stud. Mycol.">
        <title>101 Dothideomycetes genomes: a test case for predicting lifestyles and emergence of pathogens.</title>
        <authorList>
            <person name="Haridas S."/>
            <person name="Albert R."/>
            <person name="Binder M."/>
            <person name="Bloem J."/>
            <person name="Labutti K."/>
            <person name="Salamov A."/>
            <person name="Andreopoulos B."/>
            <person name="Baker S."/>
            <person name="Barry K."/>
            <person name="Bills G."/>
            <person name="Bluhm B."/>
            <person name="Cannon C."/>
            <person name="Castanera R."/>
            <person name="Culley D."/>
            <person name="Daum C."/>
            <person name="Ezra D."/>
            <person name="Gonzalez J."/>
            <person name="Henrissat B."/>
            <person name="Kuo A."/>
            <person name="Liang C."/>
            <person name="Lipzen A."/>
            <person name="Lutzoni F."/>
            <person name="Magnuson J."/>
            <person name="Mondo S."/>
            <person name="Nolan M."/>
            <person name="Ohm R."/>
            <person name="Pangilinan J."/>
            <person name="Park H.-J."/>
            <person name="Ramirez L."/>
            <person name="Alfaro M."/>
            <person name="Sun H."/>
            <person name="Tritt A."/>
            <person name="Yoshinaga Y."/>
            <person name="Zwiers L.-H."/>
            <person name="Turgeon B."/>
            <person name="Goodwin S."/>
            <person name="Spatafora J."/>
            <person name="Crous P."/>
            <person name="Grigoriev I."/>
        </authorList>
    </citation>
    <scope>NUCLEOTIDE SEQUENCE</scope>
    <source>
        <strain evidence="1">CBS 122368</strain>
    </source>
</reference>
<protein>
    <submittedName>
        <fullName evidence="1">Uncharacterized protein</fullName>
    </submittedName>
</protein>
<feature type="non-terminal residue" evidence="1">
    <location>
        <position position="1"/>
    </location>
</feature>